<evidence type="ECO:0000256" key="4">
    <source>
        <dbReference type="ARBA" id="ARBA00006904"/>
    </source>
</evidence>
<keyword evidence="10" id="KW-0663">Pyridoxal phosphate</keyword>
<dbReference type="PIRSF" id="PIRSF000525">
    <property type="entry name" value="SerC"/>
    <property type="match status" value="1"/>
</dbReference>
<dbReference type="NCBIfam" id="TIGR01366">
    <property type="entry name" value="serC_3"/>
    <property type="match status" value="1"/>
</dbReference>
<evidence type="ECO:0000313" key="18">
    <source>
        <dbReference type="Proteomes" id="UP000053528"/>
    </source>
</evidence>
<protein>
    <recommendedName>
        <fullName evidence="5">phosphoserine transaminase</fullName>
        <ecNumber evidence="5">2.6.1.52</ecNumber>
    </recommendedName>
    <alternativeName>
        <fullName evidence="13">Phosphohydroxythreonine aminotransferase</fullName>
    </alternativeName>
</protein>
<evidence type="ECO:0000256" key="7">
    <source>
        <dbReference type="ARBA" id="ARBA00022576"/>
    </source>
</evidence>
<dbReference type="GO" id="GO:0008453">
    <property type="term" value="F:alanine-glyoxylate transaminase activity"/>
    <property type="evidence" value="ECO:0007669"/>
    <property type="project" value="TreeGrafter"/>
</dbReference>
<evidence type="ECO:0000256" key="2">
    <source>
        <dbReference type="ARBA" id="ARBA00003483"/>
    </source>
</evidence>
<comment type="pathway">
    <text evidence="3">Amino-acid biosynthesis; L-serine biosynthesis; L-serine from 3-phospho-D-glycerate: step 2/3.</text>
</comment>
<evidence type="ECO:0000256" key="5">
    <source>
        <dbReference type="ARBA" id="ARBA00013030"/>
    </source>
</evidence>
<evidence type="ECO:0000256" key="8">
    <source>
        <dbReference type="ARBA" id="ARBA00022605"/>
    </source>
</evidence>
<evidence type="ECO:0000256" key="3">
    <source>
        <dbReference type="ARBA" id="ARBA00005099"/>
    </source>
</evidence>
<dbReference type="GO" id="GO:0008615">
    <property type="term" value="P:pyridoxine biosynthetic process"/>
    <property type="evidence" value="ECO:0007669"/>
    <property type="project" value="UniProtKB-KW"/>
</dbReference>
<feature type="domain" description="Aminotransferase class V" evidence="16">
    <location>
        <begin position="127"/>
        <end position="330"/>
    </location>
</feature>
<keyword evidence="12" id="KW-0718">Serine biosynthesis</keyword>
<dbReference type="EMBL" id="JRNH01000009">
    <property type="protein sequence ID" value="KGF20976.1"/>
    <property type="molecule type" value="Genomic_DNA"/>
</dbReference>
<proteinExistence type="inferred from homology"/>
<dbReference type="GO" id="GO:0004648">
    <property type="term" value="F:O-phospho-L-serine:2-oxoglutarate aminotransferase activity"/>
    <property type="evidence" value="ECO:0007669"/>
    <property type="project" value="UniProtKB-EC"/>
</dbReference>
<evidence type="ECO:0000256" key="10">
    <source>
        <dbReference type="ARBA" id="ARBA00022898"/>
    </source>
</evidence>
<dbReference type="Proteomes" id="UP000053528">
    <property type="component" value="Unassembled WGS sequence"/>
</dbReference>
<dbReference type="Gene3D" id="3.40.640.10">
    <property type="entry name" value="Type I PLP-dependent aspartate aminotransferase-like (Major domain)"/>
    <property type="match status" value="1"/>
</dbReference>
<dbReference type="InterPro" id="IPR022278">
    <property type="entry name" value="Pser_aminoTfrase"/>
</dbReference>
<evidence type="ECO:0000313" key="17">
    <source>
        <dbReference type="EMBL" id="KGF20976.1"/>
    </source>
</evidence>
<organism evidence="17 18">
    <name type="scientific">Pseudoglutamicibacter albus DNF00011</name>
    <dbReference type="NCBI Taxonomy" id="1401063"/>
    <lineage>
        <taxon>Bacteria</taxon>
        <taxon>Bacillati</taxon>
        <taxon>Actinomycetota</taxon>
        <taxon>Actinomycetes</taxon>
        <taxon>Micrococcales</taxon>
        <taxon>Micrococcaceae</taxon>
        <taxon>Pseudoglutamicibacter</taxon>
    </lineage>
</organism>
<keyword evidence="11" id="KW-0664">Pyridoxine biosynthesis</keyword>
<dbReference type="GO" id="GO:0019265">
    <property type="term" value="P:glycine biosynthetic process, by transamination of glyoxylate"/>
    <property type="evidence" value="ECO:0007669"/>
    <property type="project" value="TreeGrafter"/>
</dbReference>
<evidence type="ECO:0000256" key="13">
    <source>
        <dbReference type="ARBA" id="ARBA00031421"/>
    </source>
</evidence>
<evidence type="ECO:0000256" key="12">
    <source>
        <dbReference type="ARBA" id="ARBA00023299"/>
    </source>
</evidence>
<evidence type="ECO:0000256" key="6">
    <source>
        <dbReference type="ARBA" id="ARBA00022490"/>
    </source>
</evidence>
<reference evidence="17 18" key="1">
    <citation type="submission" date="2014-07" db="EMBL/GenBank/DDBJ databases">
        <authorList>
            <person name="McCorrison J."/>
            <person name="Sanka R."/>
            <person name="Torralba M."/>
            <person name="Gillis M."/>
            <person name="Haft D.H."/>
            <person name="Methe B."/>
            <person name="Sutton G."/>
            <person name="Nelson K.E."/>
        </authorList>
    </citation>
    <scope>NUCLEOTIDE SEQUENCE [LARGE SCALE GENOMIC DNA]</scope>
    <source>
        <strain evidence="17 18">DNF00011</strain>
    </source>
</reference>
<evidence type="ECO:0000256" key="9">
    <source>
        <dbReference type="ARBA" id="ARBA00022679"/>
    </source>
</evidence>
<comment type="catalytic activity">
    <reaction evidence="15">
        <text>O-phospho-L-serine + 2-oxoglutarate = 3-phosphooxypyruvate + L-glutamate</text>
        <dbReference type="Rhea" id="RHEA:14329"/>
        <dbReference type="ChEBI" id="CHEBI:16810"/>
        <dbReference type="ChEBI" id="CHEBI:18110"/>
        <dbReference type="ChEBI" id="CHEBI:29985"/>
        <dbReference type="ChEBI" id="CHEBI:57524"/>
        <dbReference type="EC" id="2.6.1.52"/>
    </reaction>
</comment>
<dbReference type="UniPathway" id="UPA00135">
    <property type="reaction ID" value="UER00197"/>
</dbReference>
<evidence type="ECO:0000256" key="14">
    <source>
        <dbReference type="ARBA" id="ARBA00047630"/>
    </source>
</evidence>
<dbReference type="PANTHER" id="PTHR21152">
    <property type="entry name" value="AMINOTRANSFERASE CLASS V"/>
    <property type="match status" value="1"/>
</dbReference>
<dbReference type="GO" id="GO:0006564">
    <property type="term" value="P:L-serine biosynthetic process"/>
    <property type="evidence" value="ECO:0007669"/>
    <property type="project" value="UniProtKB-KW"/>
</dbReference>
<evidence type="ECO:0000256" key="15">
    <source>
        <dbReference type="ARBA" id="ARBA00049007"/>
    </source>
</evidence>
<comment type="similarity">
    <text evidence="4">Belongs to the class-V pyridoxal-phosphate-dependent aminotransferase family. SerC subfamily.</text>
</comment>
<dbReference type="PANTHER" id="PTHR21152:SF40">
    <property type="entry name" value="ALANINE--GLYOXYLATE AMINOTRANSFERASE"/>
    <property type="match status" value="1"/>
</dbReference>
<dbReference type="InterPro" id="IPR015421">
    <property type="entry name" value="PyrdxlP-dep_Trfase_major"/>
</dbReference>
<name>A0A095YFS3_9MICC</name>
<comment type="cofactor">
    <cofactor evidence="1">
        <name>pyridoxal 5'-phosphate</name>
        <dbReference type="ChEBI" id="CHEBI:597326"/>
    </cofactor>
</comment>
<keyword evidence="6" id="KW-0963">Cytoplasm</keyword>
<dbReference type="SUPFAM" id="SSF53383">
    <property type="entry name" value="PLP-dependent transferases"/>
    <property type="match status" value="1"/>
</dbReference>
<evidence type="ECO:0000256" key="1">
    <source>
        <dbReference type="ARBA" id="ARBA00001933"/>
    </source>
</evidence>
<comment type="function">
    <text evidence="2">Catalyzes the reversible conversion of 3-phosphohydroxypyruvate to phosphoserine and of 3-hydroxy-2-oxo-4-phosphonooxybutanoate to phosphohydroxythreonine.</text>
</comment>
<dbReference type="InterPro" id="IPR015424">
    <property type="entry name" value="PyrdxlP-dep_Trfase"/>
</dbReference>
<keyword evidence="7 17" id="KW-0032">Aminotransferase</keyword>
<accession>A0A095YFS3</accession>
<dbReference type="GO" id="GO:0004760">
    <property type="term" value="F:L-serine-pyruvate transaminase activity"/>
    <property type="evidence" value="ECO:0007669"/>
    <property type="project" value="TreeGrafter"/>
</dbReference>
<evidence type="ECO:0000259" key="16">
    <source>
        <dbReference type="Pfam" id="PF00266"/>
    </source>
</evidence>
<dbReference type="AlphaFoldDB" id="A0A095YFS3"/>
<sequence length="371" mass="40270">MSEFPRIPADMIPVDGRFGAGPSKVRDAQVQAIVDHKDLLGTSHRQAPVKNLVKSVQEGVAQLFSIPEGYQVVLGLGGATAFWDAAVFGLVERKAQHLVFGEFGGKFASATQAAPFLEDSEVIESEPGTVPEAQASDADVYAWPHNETSTGAAAGVKRPAGISEDALLLVDGTSAAGGLPVDVKETDVYYFSLQKNFGSDGGLWVAIMSPRALDRVERIAESGRWVPAFLDLKTAVDNSAKNQTYNTPSLPTLVSFDAQLKWMNENGGLDWATARTAESSQIIYDWADSHSLANAFVERAQDRSQVICTIDFDDSVDAAWLAKALRANGIVDTEPYRKLGRNQLRIATFVNVEPEDVRKLTRAIDFILENR</sequence>
<comment type="catalytic activity">
    <reaction evidence="14">
        <text>4-(phosphooxy)-L-threonine + 2-oxoglutarate = (R)-3-hydroxy-2-oxo-4-phosphooxybutanoate + L-glutamate</text>
        <dbReference type="Rhea" id="RHEA:16573"/>
        <dbReference type="ChEBI" id="CHEBI:16810"/>
        <dbReference type="ChEBI" id="CHEBI:29985"/>
        <dbReference type="ChEBI" id="CHEBI:58452"/>
        <dbReference type="ChEBI" id="CHEBI:58538"/>
        <dbReference type="EC" id="2.6.1.52"/>
    </reaction>
</comment>
<dbReference type="Pfam" id="PF00266">
    <property type="entry name" value="Aminotran_5"/>
    <property type="match status" value="1"/>
</dbReference>
<gene>
    <name evidence="17" type="ORF">HMPREF2128_02865</name>
</gene>
<dbReference type="InterPro" id="IPR015422">
    <property type="entry name" value="PyrdxlP-dep_Trfase_small"/>
</dbReference>
<dbReference type="EC" id="2.6.1.52" evidence="5"/>
<keyword evidence="8" id="KW-0028">Amino-acid biosynthesis</keyword>
<dbReference type="InterPro" id="IPR006272">
    <property type="entry name" value="Pser_aminoTfrase_mycobac"/>
</dbReference>
<keyword evidence="9 17" id="KW-0808">Transferase</keyword>
<dbReference type="Gene3D" id="3.90.1150.10">
    <property type="entry name" value="Aspartate Aminotransferase, domain 1"/>
    <property type="match status" value="1"/>
</dbReference>
<dbReference type="InterPro" id="IPR000192">
    <property type="entry name" value="Aminotrans_V_dom"/>
</dbReference>
<comment type="caution">
    <text evidence="17">The sequence shown here is derived from an EMBL/GenBank/DDBJ whole genome shotgun (WGS) entry which is preliminary data.</text>
</comment>
<evidence type="ECO:0000256" key="11">
    <source>
        <dbReference type="ARBA" id="ARBA00023096"/>
    </source>
</evidence>